<dbReference type="EMBL" id="JAMPLM010000047">
    <property type="protein sequence ID" value="MEP1061895.1"/>
    <property type="molecule type" value="Genomic_DNA"/>
</dbReference>
<keyword evidence="3" id="KW-1185">Reference proteome</keyword>
<evidence type="ECO:0000313" key="2">
    <source>
        <dbReference type="EMBL" id="MEP1061895.1"/>
    </source>
</evidence>
<organism evidence="2 3">
    <name type="scientific">Stenomitos frigidus AS-A4</name>
    <dbReference type="NCBI Taxonomy" id="2933935"/>
    <lineage>
        <taxon>Bacteria</taxon>
        <taxon>Bacillati</taxon>
        <taxon>Cyanobacteriota</taxon>
        <taxon>Cyanophyceae</taxon>
        <taxon>Leptolyngbyales</taxon>
        <taxon>Leptolyngbyaceae</taxon>
        <taxon>Stenomitos</taxon>
    </lineage>
</organism>
<sequence>MTINYSKTQSLLFLGAGCLMFGSTIVGCAATQQQPEVITSPLAAMLASPAPSVSPSAPSILGMQQWATIRKGESAHGLTFSTDGKLLDQEKPLLAEIPVSYVSDDNVTDAQRLFVSDPSPSGRFNVVKACESTTEASGLCWAVFLVDRQAKTAVKISIAKYGGQNWVQWSGDERYAVFTESMEGVSWFIVLDLQTREAKMFEQTSAVADLSSFRWLDNRTFQVDASCGDRSNCTAPPFRKDITALFTK</sequence>
<evidence type="ECO:0000313" key="3">
    <source>
        <dbReference type="Proteomes" id="UP001476950"/>
    </source>
</evidence>
<keyword evidence="1" id="KW-0732">Signal</keyword>
<evidence type="ECO:0008006" key="4">
    <source>
        <dbReference type="Google" id="ProtNLM"/>
    </source>
</evidence>
<proteinExistence type="predicted"/>
<reference evidence="2 3" key="1">
    <citation type="submission" date="2022-04" db="EMBL/GenBank/DDBJ databases">
        <title>Positive selection, recombination, and allopatry shape intraspecific diversity of widespread and dominant cyanobacteria.</title>
        <authorList>
            <person name="Wei J."/>
            <person name="Shu W."/>
            <person name="Hu C."/>
        </authorList>
    </citation>
    <scope>NUCLEOTIDE SEQUENCE [LARGE SCALE GENOMIC DNA]</scope>
    <source>
        <strain evidence="2 3">AS-A4</strain>
    </source>
</reference>
<feature type="signal peptide" evidence="1">
    <location>
        <begin position="1"/>
        <end position="29"/>
    </location>
</feature>
<dbReference type="Proteomes" id="UP001476950">
    <property type="component" value="Unassembled WGS sequence"/>
</dbReference>
<feature type="chain" id="PRO_5047064506" description="Lipoprotein" evidence="1">
    <location>
        <begin position="30"/>
        <end position="248"/>
    </location>
</feature>
<evidence type="ECO:0000256" key="1">
    <source>
        <dbReference type="SAM" id="SignalP"/>
    </source>
</evidence>
<comment type="caution">
    <text evidence="2">The sequence shown here is derived from an EMBL/GenBank/DDBJ whole genome shotgun (WGS) entry which is preliminary data.</text>
</comment>
<dbReference type="PROSITE" id="PS51257">
    <property type="entry name" value="PROKAR_LIPOPROTEIN"/>
    <property type="match status" value="1"/>
</dbReference>
<gene>
    <name evidence="2" type="ORF">NDI38_26330</name>
</gene>
<protein>
    <recommendedName>
        <fullName evidence="4">Lipoprotein</fullName>
    </recommendedName>
</protein>
<dbReference type="RefSeq" id="WP_190450185.1">
    <property type="nucleotide sequence ID" value="NZ_JAMPLM010000047.1"/>
</dbReference>
<accession>A0ABV0KRP8</accession>
<name>A0ABV0KRP8_9CYAN</name>